<name>A0A1G8MXK3_9CLOT</name>
<reference evidence="2 3" key="1">
    <citation type="submission" date="2016-10" db="EMBL/GenBank/DDBJ databases">
        <authorList>
            <person name="de Groot N.N."/>
        </authorList>
    </citation>
    <scope>NUCLEOTIDE SEQUENCE [LARGE SCALE GENOMIC DNA]</scope>
    <source>
        <strain evidence="2 3">CGMCC 1.5058</strain>
    </source>
</reference>
<gene>
    <name evidence="2" type="ORF">SAMN05421804_10433</name>
</gene>
<dbReference type="Gene3D" id="1.10.1760.20">
    <property type="match status" value="1"/>
</dbReference>
<keyword evidence="1" id="KW-0812">Transmembrane</keyword>
<sequence>MNTKKETRNMIFSALFLTLAVLIQILGKNIPQINQFFVGPMVNAILLLTVYFAGVKWAILIGILTPVLAFFAGVLAAPMAPFIPFIAAGNLLYSSVFALLKDRKTGEFIGFMLASLLKFAFLFVSATQLIDLFAIGIPEPVKAKLAVTMGVPQLLTALAGGFIAVALYKMLKARLHTAF</sequence>
<dbReference type="AlphaFoldDB" id="A0A1G8MXK3"/>
<protein>
    <recommendedName>
        <fullName evidence="4">ECF transporter S component</fullName>
    </recommendedName>
</protein>
<evidence type="ECO:0008006" key="4">
    <source>
        <dbReference type="Google" id="ProtNLM"/>
    </source>
</evidence>
<keyword evidence="1" id="KW-0472">Membrane</keyword>
<evidence type="ECO:0000313" key="2">
    <source>
        <dbReference type="EMBL" id="SDI72692.1"/>
    </source>
</evidence>
<feature type="transmembrane region" description="Helical" evidence="1">
    <location>
        <begin position="149"/>
        <end position="168"/>
    </location>
</feature>
<feature type="transmembrane region" description="Helical" evidence="1">
    <location>
        <begin position="112"/>
        <end position="137"/>
    </location>
</feature>
<evidence type="ECO:0000256" key="1">
    <source>
        <dbReference type="SAM" id="Phobius"/>
    </source>
</evidence>
<dbReference type="EMBL" id="FNDZ01000004">
    <property type="protein sequence ID" value="SDI72692.1"/>
    <property type="molecule type" value="Genomic_DNA"/>
</dbReference>
<feature type="transmembrane region" description="Helical" evidence="1">
    <location>
        <begin position="58"/>
        <end position="76"/>
    </location>
</feature>
<proteinExistence type="predicted"/>
<dbReference type="RefSeq" id="WP_031576311.1">
    <property type="nucleotide sequence ID" value="NZ_FNDZ01000004.1"/>
</dbReference>
<accession>A0A1G8MXK3</accession>
<dbReference type="Proteomes" id="UP000183255">
    <property type="component" value="Unassembled WGS sequence"/>
</dbReference>
<feature type="transmembrane region" description="Helical" evidence="1">
    <location>
        <begin position="82"/>
        <end position="100"/>
    </location>
</feature>
<feature type="transmembrane region" description="Helical" evidence="1">
    <location>
        <begin position="37"/>
        <end position="53"/>
    </location>
</feature>
<keyword evidence="1" id="KW-1133">Transmembrane helix</keyword>
<organism evidence="2 3">
    <name type="scientific">Proteiniclasticum ruminis</name>
    <dbReference type="NCBI Taxonomy" id="398199"/>
    <lineage>
        <taxon>Bacteria</taxon>
        <taxon>Bacillati</taxon>
        <taxon>Bacillota</taxon>
        <taxon>Clostridia</taxon>
        <taxon>Eubacteriales</taxon>
        <taxon>Clostridiaceae</taxon>
        <taxon>Proteiniclasticum</taxon>
    </lineage>
</organism>
<evidence type="ECO:0000313" key="3">
    <source>
        <dbReference type="Proteomes" id="UP000183255"/>
    </source>
</evidence>